<feature type="compositionally biased region" description="Basic and acidic residues" evidence="1">
    <location>
        <begin position="9"/>
        <end position="21"/>
    </location>
</feature>
<name>A0A6V8LML3_9ACTN</name>
<dbReference type="EMBL" id="BLPG01000001">
    <property type="protein sequence ID" value="GFJ93885.1"/>
    <property type="molecule type" value="Genomic_DNA"/>
</dbReference>
<proteinExistence type="predicted"/>
<keyword evidence="3" id="KW-1185">Reference proteome</keyword>
<reference evidence="2 3" key="2">
    <citation type="submission" date="2020-03" db="EMBL/GenBank/DDBJ databases">
        <authorList>
            <person name="Ichikawa N."/>
            <person name="Kimura A."/>
            <person name="Kitahashi Y."/>
            <person name="Uohara A."/>
        </authorList>
    </citation>
    <scope>NUCLEOTIDE SEQUENCE [LARGE SCALE GENOMIC DNA]</scope>
    <source>
        <strain evidence="2 3">NBRC 108638</strain>
    </source>
</reference>
<comment type="caution">
    <text evidence="2">The sequence shown here is derived from an EMBL/GenBank/DDBJ whole genome shotgun (WGS) entry which is preliminary data.</text>
</comment>
<feature type="compositionally biased region" description="Basic and acidic residues" evidence="1">
    <location>
        <begin position="55"/>
        <end position="67"/>
    </location>
</feature>
<feature type="region of interest" description="Disordered" evidence="1">
    <location>
        <begin position="1"/>
        <end position="74"/>
    </location>
</feature>
<protein>
    <submittedName>
        <fullName evidence="2">Uncharacterized protein</fullName>
    </submittedName>
</protein>
<gene>
    <name evidence="2" type="ORF">Prum_075270</name>
</gene>
<dbReference type="Proteomes" id="UP000482960">
    <property type="component" value="Unassembled WGS sequence"/>
</dbReference>
<evidence type="ECO:0000313" key="2">
    <source>
        <dbReference type="EMBL" id="GFJ93885.1"/>
    </source>
</evidence>
<accession>A0A6V8LML3</accession>
<sequence>MSVQIGQSREAREPPRADSKGFRARQSCSRADARVAPPRRRDNGEHSGWSGVGADDERQLEGRDRPRAAYQAGSERRAELVHRQRHHRVQADADAVLSRTPGLSCPCWHEEITHVPPGGTMSAQTGDSAFLHELELNVKAELAMAESSQPEDEAEWLFDPADAEREEVGLRSLLGAVESLEDDSPHD</sequence>
<reference evidence="2 3" key="1">
    <citation type="submission" date="2020-03" db="EMBL/GenBank/DDBJ databases">
        <title>Whole genome shotgun sequence of Phytohabitans rumicis NBRC 108638.</title>
        <authorList>
            <person name="Komaki H."/>
            <person name="Tamura T."/>
        </authorList>
    </citation>
    <scope>NUCLEOTIDE SEQUENCE [LARGE SCALE GENOMIC DNA]</scope>
    <source>
        <strain evidence="2 3">NBRC 108638</strain>
    </source>
</reference>
<organism evidence="2 3">
    <name type="scientific">Phytohabitans rumicis</name>
    <dbReference type="NCBI Taxonomy" id="1076125"/>
    <lineage>
        <taxon>Bacteria</taxon>
        <taxon>Bacillati</taxon>
        <taxon>Actinomycetota</taxon>
        <taxon>Actinomycetes</taxon>
        <taxon>Micromonosporales</taxon>
        <taxon>Micromonosporaceae</taxon>
    </lineage>
</organism>
<evidence type="ECO:0000256" key="1">
    <source>
        <dbReference type="SAM" id="MobiDB-lite"/>
    </source>
</evidence>
<evidence type="ECO:0000313" key="3">
    <source>
        <dbReference type="Proteomes" id="UP000482960"/>
    </source>
</evidence>
<dbReference type="AlphaFoldDB" id="A0A6V8LML3"/>